<dbReference type="PaxDb" id="4577-GRMZM2G478701_P01"/>
<evidence type="ECO:0000256" key="1">
    <source>
        <dbReference type="SAM" id="MobiDB-lite"/>
    </source>
</evidence>
<feature type="region of interest" description="Disordered" evidence="1">
    <location>
        <begin position="60"/>
        <end position="97"/>
    </location>
</feature>
<dbReference type="AlphaFoldDB" id="A0A1D6E1E8"/>
<dbReference type="EMBL" id="CM007648">
    <property type="protein sequence ID" value="ONM14499.1"/>
    <property type="molecule type" value="Genomic_DNA"/>
</dbReference>
<sequence>MEVLALTVSTTMMAAGSGALPPSYEESRDRSPSGQTNNCWTKFAGTVYSSAGIALQEKREKRIAETPIQHMKGDEGNQEPTSKRKGTTTKLTLGTQSINQSAVEAQAEVNDWVGEREERGSRRGKEIRREEAVPAADRAIGRPRRRRWVAEEREVASAVAELRLVGG</sequence>
<proteinExistence type="predicted"/>
<reference evidence="2" key="1">
    <citation type="submission" date="2015-12" db="EMBL/GenBank/DDBJ databases">
        <title>Update maize B73 reference genome by single molecule sequencing technologies.</title>
        <authorList>
            <consortium name="Maize Genome Sequencing Project"/>
            <person name="Ware D."/>
        </authorList>
    </citation>
    <scope>NUCLEOTIDE SEQUENCE [LARGE SCALE GENOMIC DNA]</scope>
    <source>
        <tissue evidence="2">Seedling</tissue>
    </source>
</reference>
<feature type="compositionally biased region" description="Basic and acidic residues" evidence="1">
    <location>
        <begin position="113"/>
        <end position="132"/>
    </location>
</feature>
<name>A0A1D6E1E8_MAIZE</name>
<organism evidence="2">
    <name type="scientific">Zea mays</name>
    <name type="common">Maize</name>
    <dbReference type="NCBI Taxonomy" id="4577"/>
    <lineage>
        <taxon>Eukaryota</taxon>
        <taxon>Viridiplantae</taxon>
        <taxon>Streptophyta</taxon>
        <taxon>Embryophyta</taxon>
        <taxon>Tracheophyta</taxon>
        <taxon>Spermatophyta</taxon>
        <taxon>Magnoliopsida</taxon>
        <taxon>Liliopsida</taxon>
        <taxon>Poales</taxon>
        <taxon>Poaceae</taxon>
        <taxon>PACMAD clade</taxon>
        <taxon>Panicoideae</taxon>
        <taxon>Andropogonodae</taxon>
        <taxon>Andropogoneae</taxon>
        <taxon>Tripsacinae</taxon>
        <taxon>Zea</taxon>
    </lineage>
</organism>
<gene>
    <name evidence="2" type="ORF">ZEAMMB73_Zm00001d002470</name>
</gene>
<dbReference type="InParanoid" id="A0A1D6E1E8"/>
<evidence type="ECO:0000313" key="2">
    <source>
        <dbReference type="EMBL" id="ONM14499.1"/>
    </source>
</evidence>
<feature type="region of interest" description="Disordered" evidence="1">
    <location>
        <begin position="111"/>
        <end position="134"/>
    </location>
</feature>
<protein>
    <submittedName>
        <fullName evidence="2">Uncharacterized protein</fullName>
    </submittedName>
</protein>
<accession>A0A1D6E1E8</accession>
<feature type="region of interest" description="Disordered" evidence="1">
    <location>
        <begin position="15"/>
        <end position="38"/>
    </location>
</feature>